<gene>
    <name evidence="1" type="ORF">Mal48_04090</name>
</gene>
<name>A0A517QHY6_9PLAN</name>
<dbReference type="Proteomes" id="UP000315724">
    <property type="component" value="Chromosome"/>
</dbReference>
<dbReference type="KEGG" id="tpol:Mal48_04090"/>
<reference evidence="1 2" key="1">
    <citation type="submission" date="2019-02" db="EMBL/GenBank/DDBJ databases">
        <title>Deep-cultivation of Planctomycetes and their phenomic and genomic characterization uncovers novel biology.</title>
        <authorList>
            <person name="Wiegand S."/>
            <person name="Jogler M."/>
            <person name="Boedeker C."/>
            <person name="Pinto D."/>
            <person name="Vollmers J."/>
            <person name="Rivas-Marin E."/>
            <person name="Kohn T."/>
            <person name="Peeters S.H."/>
            <person name="Heuer A."/>
            <person name="Rast P."/>
            <person name="Oberbeckmann S."/>
            <person name="Bunk B."/>
            <person name="Jeske O."/>
            <person name="Meyerdierks A."/>
            <person name="Storesund J.E."/>
            <person name="Kallscheuer N."/>
            <person name="Luecker S."/>
            <person name="Lage O.M."/>
            <person name="Pohl T."/>
            <person name="Merkel B.J."/>
            <person name="Hornburger P."/>
            <person name="Mueller R.-W."/>
            <person name="Bruemmer F."/>
            <person name="Labrenz M."/>
            <person name="Spormann A.M."/>
            <person name="Op den Camp H."/>
            <person name="Overmann J."/>
            <person name="Amann R."/>
            <person name="Jetten M.S.M."/>
            <person name="Mascher T."/>
            <person name="Medema M.H."/>
            <person name="Devos D.P."/>
            <person name="Kaster A.-K."/>
            <person name="Ovreas L."/>
            <person name="Rohde M."/>
            <person name="Galperin M.Y."/>
            <person name="Jogler C."/>
        </authorList>
    </citation>
    <scope>NUCLEOTIDE SEQUENCE [LARGE SCALE GENOMIC DNA]</scope>
    <source>
        <strain evidence="1 2">Mal48</strain>
    </source>
</reference>
<keyword evidence="2" id="KW-1185">Reference proteome</keyword>
<dbReference type="AlphaFoldDB" id="A0A517QHY6"/>
<sequence length="29" mass="3241">MSKDANDHECYLSRKSEVAKKKEASVQAS</sequence>
<protein>
    <submittedName>
        <fullName evidence="1">Uncharacterized protein</fullName>
    </submittedName>
</protein>
<evidence type="ECO:0000313" key="1">
    <source>
        <dbReference type="EMBL" id="QDT31177.1"/>
    </source>
</evidence>
<evidence type="ECO:0000313" key="2">
    <source>
        <dbReference type="Proteomes" id="UP000315724"/>
    </source>
</evidence>
<organism evidence="1 2">
    <name type="scientific">Thalassoglobus polymorphus</name>
    <dbReference type="NCBI Taxonomy" id="2527994"/>
    <lineage>
        <taxon>Bacteria</taxon>
        <taxon>Pseudomonadati</taxon>
        <taxon>Planctomycetota</taxon>
        <taxon>Planctomycetia</taxon>
        <taxon>Planctomycetales</taxon>
        <taxon>Planctomycetaceae</taxon>
        <taxon>Thalassoglobus</taxon>
    </lineage>
</organism>
<proteinExistence type="predicted"/>
<dbReference type="EMBL" id="CP036267">
    <property type="protein sequence ID" value="QDT31177.1"/>
    <property type="molecule type" value="Genomic_DNA"/>
</dbReference>
<accession>A0A517QHY6</accession>